<organism evidence="1 2">
    <name type="scientific">Lasallia pustulata</name>
    <dbReference type="NCBI Taxonomy" id="136370"/>
    <lineage>
        <taxon>Eukaryota</taxon>
        <taxon>Fungi</taxon>
        <taxon>Dikarya</taxon>
        <taxon>Ascomycota</taxon>
        <taxon>Pezizomycotina</taxon>
        <taxon>Lecanoromycetes</taxon>
        <taxon>OSLEUM clade</taxon>
        <taxon>Umbilicariomycetidae</taxon>
        <taxon>Umbilicariales</taxon>
        <taxon>Umbilicariaceae</taxon>
        <taxon>Lasallia</taxon>
    </lineage>
</organism>
<evidence type="ECO:0000313" key="1">
    <source>
        <dbReference type="EMBL" id="SLM38739.1"/>
    </source>
</evidence>
<protein>
    <submittedName>
        <fullName evidence="1">N-terminal acetyltransferase catalytic subunit</fullName>
    </submittedName>
</protein>
<keyword evidence="2" id="KW-1185">Reference proteome</keyword>
<dbReference type="AlphaFoldDB" id="A0A1W5D765"/>
<dbReference type="Proteomes" id="UP000192927">
    <property type="component" value="Unassembled WGS sequence"/>
</dbReference>
<name>A0A1W5D765_9LECA</name>
<reference evidence="2" key="1">
    <citation type="submission" date="2017-03" db="EMBL/GenBank/DDBJ databases">
        <authorList>
            <person name="Sharma R."/>
            <person name="Thines M."/>
        </authorList>
    </citation>
    <scope>NUCLEOTIDE SEQUENCE [LARGE SCALE GENOMIC DNA]</scope>
</reference>
<dbReference type="EMBL" id="FWEW01002740">
    <property type="protein sequence ID" value="SLM38739.1"/>
    <property type="molecule type" value="Genomic_DNA"/>
</dbReference>
<sequence length="60" mass="6807">MLKRNEKDLIASLSLEDASLEDAIAGMELLDEWYSSAEVVKQYKEAAGKRWKEATVFKTV</sequence>
<evidence type="ECO:0000313" key="2">
    <source>
        <dbReference type="Proteomes" id="UP000192927"/>
    </source>
</evidence>
<proteinExistence type="predicted"/>
<dbReference type="GO" id="GO:0016740">
    <property type="term" value="F:transferase activity"/>
    <property type="evidence" value="ECO:0007669"/>
    <property type="project" value="UniProtKB-KW"/>
</dbReference>
<keyword evidence="1" id="KW-0808">Transferase</keyword>
<accession>A0A1W5D765</accession>